<dbReference type="GO" id="GO:0005789">
    <property type="term" value="C:endoplasmic reticulum membrane"/>
    <property type="evidence" value="ECO:0007669"/>
    <property type="project" value="UniProtKB-SubCell"/>
</dbReference>
<evidence type="ECO:0000256" key="2">
    <source>
        <dbReference type="ARBA" id="ARBA00004922"/>
    </source>
</evidence>
<keyword evidence="4 9" id="KW-0812">Transmembrane</keyword>
<dbReference type="PANTHER" id="PTHR13117">
    <property type="entry name" value="ENDOPLASMIC RETICULUM MULTISPAN TRANSMEMBRANE PROTEIN-RELATED"/>
    <property type="match status" value="1"/>
</dbReference>
<comment type="pathway">
    <text evidence="2">Protein modification; protein glycosylation.</text>
</comment>
<feature type="transmembrane region" description="Helical" evidence="9">
    <location>
        <begin position="151"/>
        <end position="173"/>
    </location>
</feature>
<dbReference type="GO" id="GO:0006488">
    <property type="term" value="P:dolichol-linked oligosaccharide biosynthetic process"/>
    <property type="evidence" value="ECO:0007669"/>
    <property type="project" value="InterPro"/>
</dbReference>
<dbReference type="InterPro" id="IPR007594">
    <property type="entry name" value="RFT1"/>
</dbReference>
<evidence type="ECO:0000256" key="6">
    <source>
        <dbReference type="ARBA" id="ARBA00022989"/>
    </source>
</evidence>
<comment type="subcellular location">
    <subcellularLocation>
        <location evidence="1 9">Endoplasmic reticulum membrane</location>
        <topology evidence="1 9">Multi-pass membrane protein</topology>
    </subcellularLocation>
</comment>
<proteinExistence type="inferred from homology"/>
<gene>
    <name evidence="10" type="ORF">FRX31_020470</name>
</gene>
<evidence type="ECO:0000256" key="8">
    <source>
        <dbReference type="ARBA" id="ARBA00045912"/>
    </source>
</evidence>
<evidence type="ECO:0000256" key="9">
    <source>
        <dbReference type="RuleBase" id="RU365067"/>
    </source>
</evidence>
<comment type="function">
    <text evidence="8 9">Intramembrane glycolipid transporter that operates in the biosynthetic pathway of dolichol-linked oligosaccharides, the glycan precursors employed in protein asparagine (N)-glycosylation. The sequential addition of sugars to dolichol pyrophosphate produces dolichol-linked oligosaccharides containing fourteen sugars, including two GlcNAcs, nine mannoses and three glucoses. Once assembled, the oligosaccharide is transferred from the lipid to nascent proteins by oligosaccharyltransferases. The assembly of dolichol-linked oligosaccharides begins on the cytosolic side of the endoplasmic reticulum membrane and finishes in its lumen. RFT1 could mediate the translocation of the cytosolically oriented intermediate DolPP-GlcNAc2Man5, produced by ALG11, into the ER lumen where dolichol-linked oligosaccharides assembly continues. However, the intramembrane lipid transporter activity could not be confirmed in vitro.</text>
</comment>
<evidence type="ECO:0000256" key="1">
    <source>
        <dbReference type="ARBA" id="ARBA00004477"/>
    </source>
</evidence>
<comment type="similarity">
    <text evidence="3 9">Belongs to the RFT1 family.</text>
</comment>
<name>A0A7J6VXT2_THATH</name>
<keyword evidence="7 9" id="KW-0472">Membrane</keyword>
<dbReference type="EMBL" id="JABWDY010024833">
    <property type="protein sequence ID" value="KAF5189944.1"/>
    <property type="molecule type" value="Genomic_DNA"/>
</dbReference>
<evidence type="ECO:0000256" key="4">
    <source>
        <dbReference type="ARBA" id="ARBA00022692"/>
    </source>
</evidence>
<keyword evidence="11" id="KW-1185">Reference proteome</keyword>
<dbReference type="PANTHER" id="PTHR13117:SF5">
    <property type="entry name" value="PROTEIN RFT1 HOMOLOG"/>
    <property type="match status" value="1"/>
</dbReference>
<dbReference type="Pfam" id="PF04506">
    <property type="entry name" value="Rft-1"/>
    <property type="match status" value="1"/>
</dbReference>
<feature type="transmembrane region" description="Helical" evidence="9">
    <location>
        <begin position="29"/>
        <end position="53"/>
    </location>
</feature>
<evidence type="ECO:0000313" key="11">
    <source>
        <dbReference type="Proteomes" id="UP000554482"/>
    </source>
</evidence>
<dbReference type="GO" id="GO:0034203">
    <property type="term" value="P:glycolipid translocation"/>
    <property type="evidence" value="ECO:0007669"/>
    <property type="project" value="TreeGrafter"/>
</dbReference>
<dbReference type="AlphaFoldDB" id="A0A7J6VXT2"/>
<feature type="transmembrane region" description="Helical" evidence="9">
    <location>
        <begin position="65"/>
        <end position="83"/>
    </location>
</feature>
<protein>
    <recommendedName>
        <fullName evidence="9">Protein RFT1 homolog</fullName>
    </recommendedName>
</protein>
<comment type="caution">
    <text evidence="9">Lacks conserved residue(s) required for the propagation of feature annotation.</text>
</comment>
<comment type="caution">
    <text evidence="10">The sequence shown here is derived from an EMBL/GenBank/DDBJ whole genome shotgun (WGS) entry which is preliminary data.</text>
</comment>
<evidence type="ECO:0000313" key="10">
    <source>
        <dbReference type="EMBL" id="KAF5189944.1"/>
    </source>
</evidence>
<organism evidence="10 11">
    <name type="scientific">Thalictrum thalictroides</name>
    <name type="common">Rue-anemone</name>
    <name type="synonym">Anemone thalictroides</name>
    <dbReference type="NCBI Taxonomy" id="46969"/>
    <lineage>
        <taxon>Eukaryota</taxon>
        <taxon>Viridiplantae</taxon>
        <taxon>Streptophyta</taxon>
        <taxon>Embryophyta</taxon>
        <taxon>Tracheophyta</taxon>
        <taxon>Spermatophyta</taxon>
        <taxon>Magnoliopsida</taxon>
        <taxon>Ranunculales</taxon>
        <taxon>Ranunculaceae</taxon>
        <taxon>Thalictroideae</taxon>
        <taxon>Thalictrum</taxon>
    </lineage>
</organism>
<dbReference type="Proteomes" id="UP000554482">
    <property type="component" value="Unassembled WGS sequence"/>
</dbReference>
<keyword evidence="5" id="KW-0256">Endoplasmic reticulum</keyword>
<accession>A0A7J6VXT2</accession>
<keyword evidence="6 9" id="KW-1133">Transmembrane helix</keyword>
<feature type="transmembrane region" description="Helical" evidence="9">
    <location>
        <begin position="127"/>
        <end position="145"/>
    </location>
</feature>
<dbReference type="OrthoDB" id="9979195at2759"/>
<reference evidence="10 11" key="1">
    <citation type="submission" date="2020-06" db="EMBL/GenBank/DDBJ databases">
        <title>Transcriptomic and genomic resources for Thalictrum thalictroides and T. hernandezii: Facilitating candidate gene discovery in an emerging model plant lineage.</title>
        <authorList>
            <person name="Arias T."/>
            <person name="Riano-Pachon D.M."/>
            <person name="Di Stilio V.S."/>
        </authorList>
    </citation>
    <scope>NUCLEOTIDE SEQUENCE [LARGE SCALE GENOMIC DNA]</scope>
    <source>
        <strain evidence="11">cv. WT478/WT964</strain>
        <tissue evidence="10">Leaves</tissue>
    </source>
</reference>
<evidence type="ECO:0000256" key="7">
    <source>
        <dbReference type="ARBA" id="ARBA00023136"/>
    </source>
</evidence>
<evidence type="ECO:0000256" key="5">
    <source>
        <dbReference type="ARBA" id="ARBA00022824"/>
    </source>
</evidence>
<sequence>MAFGPSYSYALVRVLYGSKWSDGEAPTALRFYCFYVIVLAMNGTSEAFLHAVATEDQLKRSNDSLLIFSGIYIVLNVLLIRSAGAVGLIVANSLNMLLRIIYSAVFIKRYFQGASSFAFRRCLPSGWVFLLLSGVATFISERILVDRLNFWPTMFVHLFIGLIFFSISSIVIYRQERPFINKIIHFRDHVD</sequence>
<evidence type="ECO:0000256" key="3">
    <source>
        <dbReference type="ARBA" id="ARBA00010288"/>
    </source>
</evidence>